<dbReference type="EMBL" id="JAAABI010000002">
    <property type="protein sequence ID" value="NAY91859.1"/>
    <property type="molecule type" value="Genomic_DNA"/>
</dbReference>
<dbReference type="RefSeq" id="WP_166523258.1">
    <property type="nucleotide sequence ID" value="NZ_JAAABI010000002.1"/>
</dbReference>
<evidence type="ECO:0008006" key="3">
    <source>
        <dbReference type="Google" id="ProtNLM"/>
    </source>
</evidence>
<dbReference type="Proteomes" id="UP000667650">
    <property type="component" value="Unassembled WGS sequence"/>
</dbReference>
<keyword evidence="2" id="KW-1185">Reference proteome</keyword>
<sequence length="117" mass="13302">MKKIILLLILPLMAQAQKSEVEIPHFVALYTLGASWNMEVEPMEQQFFKEHSAFLAQLRKDSTIVVGARYSDTGMIVFKASDLKAAETLLHEDVAIQNELFNVEVHPFDVFYKGCID</sequence>
<dbReference type="AlphaFoldDB" id="A0A964TCR0"/>
<dbReference type="InterPro" id="IPR011008">
    <property type="entry name" value="Dimeric_a/b-barrel"/>
</dbReference>
<gene>
    <name evidence="1" type="ORF">GTQ34_08015</name>
</gene>
<name>A0A964TCR0_9FLAO</name>
<evidence type="ECO:0000313" key="2">
    <source>
        <dbReference type="Proteomes" id="UP000667650"/>
    </source>
</evidence>
<reference evidence="1" key="1">
    <citation type="submission" date="2020-01" db="EMBL/GenBank/DDBJ databases">
        <title>Muricauda ochracea sp. nov., isolated from a tidal flat of Garorim bay in Korea.</title>
        <authorList>
            <person name="Kim D."/>
            <person name="Yoo Y."/>
            <person name="Kim J.-J."/>
        </authorList>
    </citation>
    <scope>NUCLEOTIDE SEQUENCE</scope>
    <source>
        <strain evidence="1">JGD-17</strain>
    </source>
</reference>
<proteinExistence type="predicted"/>
<comment type="caution">
    <text evidence="1">The sequence shown here is derived from an EMBL/GenBank/DDBJ whole genome shotgun (WGS) entry which is preliminary data.</text>
</comment>
<accession>A0A964TCR0</accession>
<protein>
    <recommendedName>
        <fullName evidence="3">YCII-related domain-containing protein</fullName>
    </recommendedName>
</protein>
<organism evidence="1 2">
    <name type="scientific">Flagellimonas ochracea</name>
    <dbReference type="NCBI Taxonomy" id="2696472"/>
    <lineage>
        <taxon>Bacteria</taxon>
        <taxon>Pseudomonadati</taxon>
        <taxon>Bacteroidota</taxon>
        <taxon>Flavobacteriia</taxon>
        <taxon>Flavobacteriales</taxon>
        <taxon>Flavobacteriaceae</taxon>
        <taxon>Flagellimonas</taxon>
    </lineage>
</organism>
<dbReference type="Gene3D" id="3.30.70.1060">
    <property type="entry name" value="Dimeric alpha+beta barrel"/>
    <property type="match status" value="1"/>
</dbReference>
<evidence type="ECO:0000313" key="1">
    <source>
        <dbReference type="EMBL" id="NAY91859.1"/>
    </source>
</evidence>
<dbReference type="SUPFAM" id="SSF54909">
    <property type="entry name" value="Dimeric alpha+beta barrel"/>
    <property type="match status" value="1"/>
</dbReference>